<sequence length="828" mass="93343">MAGDTDPEIDKMYESAKDDIEVTNGSPIWVGLLVIAVASGAWLNAVTNTVEGPYLDEVFHVGQAQTYCDGRFNEWDPKITTPPGLYLLSTLVDKVSGFCDISTLRALNTVMICLLFLIICDTGTPAWIGLGSEDDQKQAQPSKVMLEGKQSASLRLTMHQAHTALNVCLFPPLFFFSGLYYTDVASTASIFLFLRHFLSTHAGPTTILKDVTTVLLGLATLLFRQTNIFWVSVFPAGLILISNLGFQPDPTRDEMDTEKRHLGHSPYEVFRTAWNQDIFYDPPVRHAFVDGTLSIPVLMHLTDTEADYLLSGLSLVVRMLKGSILMFTSSGRPYRRIARMVLPHIIILAAFGAFVAWNGGVVLGDKSNHVATAHLPQMLYLWAYITFFSIPLTYPFVLQGLIALLAILPLITALEPTIVFSRHKILPRLKVGIIFIIMAILIVRFNTIIHPFTLADNRHYPFYVFRYLFRHPAVRFLVTPAYISVSWSVIQALGSPAKLMFPAEPGETYYVQSGKRKALENKEAPGSERPIKLNRSAEGQGCDVSYVLIWLGTSALQLVTAPLVEPRYFIIPWIMWRLRVPETCSRADPDQFKASDSSVKKWLKLVLYEHDHRLWLETAWFLGINAVTCWIFLNWEFEWENEPGQTQRFMWWNRIHHTPERGGFVIAQTKKVARPGGLWRPPPKDRAVSGIEPDLPQNRFRHDTSQKGEGILQVPFQQLLLARTPPPIGRKAYEKIVDDQDHLDQLNTRPMVQRNERILRCIFLRKATDAGRGIEVTSCSRLSGELHPAAQGVHEVAVSEVEAGYHGLTLRFLVHYDGLGKLPCIVID</sequence>
<accession>A0ACC3SI10</accession>
<keyword evidence="2" id="KW-1185">Reference proteome</keyword>
<evidence type="ECO:0000313" key="1">
    <source>
        <dbReference type="EMBL" id="KAK8215141.1"/>
    </source>
</evidence>
<protein>
    <submittedName>
        <fullName evidence="1">Glucosyltransferase</fullName>
        <ecNumber evidence="1">2.4.1.256</ecNumber>
    </submittedName>
</protein>
<gene>
    <name evidence="1" type="primary">ALG10</name>
    <name evidence="1" type="ORF">M8818_002151</name>
</gene>
<proteinExistence type="predicted"/>
<comment type="caution">
    <text evidence="1">The sequence shown here is derived from an EMBL/GenBank/DDBJ whole genome shotgun (WGS) entry which is preliminary data.</text>
</comment>
<evidence type="ECO:0000313" key="2">
    <source>
        <dbReference type="Proteomes" id="UP001320706"/>
    </source>
</evidence>
<reference evidence="1" key="1">
    <citation type="submission" date="2024-02" db="EMBL/GenBank/DDBJ databases">
        <title>Metagenome Assembled Genome of Zalaria obscura JY119.</title>
        <authorList>
            <person name="Vighnesh L."/>
            <person name="Jagadeeshwari U."/>
            <person name="Venkata Ramana C."/>
            <person name="Sasikala C."/>
        </authorList>
    </citation>
    <scope>NUCLEOTIDE SEQUENCE</scope>
    <source>
        <strain evidence="1">JY119</strain>
    </source>
</reference>
<name>A0ACC3SI10_9PEZI</name>
<keyword evidence="1" id="KW-0328">Glycosyltransferase</keyword>
<organism evidence="1 2">
    <name type="scientific">Zalaria obscura</name>
    <dbReference type="NCBI Taxonomy" id="2024903"/>
    <lineage>
        <taxon>Eukaryota</taxon>
        <taxon>Fungi</taxon>
        <taxon>Dikarya</taxon>
        <taxon>Ascomycota</taxon>
        <taxon>Pezizomycotina</taxon>
        <taxon>Dothideomycetes</taxon>
        <taxon>Dothideomycetidae</taxon>
        <taxon>Dothideales</taxon>
        <taxon>Zalariaceae</taxon>
        <taxon>Zalaria</taxon>
    </lineage>
</organism>
<dbReference type="Proteomes" id="UP001320706">
    <property type="component" value="Unassembled WGS sequence"/>
</dbReference>
<keyword evidence="1" id="KW-0808">Transferase</keyword>
<dbReference type="EMBL" id="JAMKPW020000009">
    <property type="protein sequence ID" value="KAK8215141.1"/>
    <property type="molecule type" value="Genomic_DNA"/>
</dbReference>
<dbReference type="EC" id="2.4.1.256" evidence="1"/>